<dbReference type="Proteomes" id="UP000305067">
    <property type="component" value="Unassembled WGS sequence"/>
</dbReference>
<evidence type="ECO:0000313" key="5">
    <source>
        <dbReference type="Proteomes" id="UP000305067"/>
    </source>
</evidence>
<dbReference type="Pfam" id="PF00505">
    <property type="entry name" value="HMG_box"/>
    <property type="match status" value="1"/>
</dbReference>
<name>A0A5C3QTW9_9AGAR</name>
<dbReference type="OrthoDB" id="1919336at2759"/>
<dbReference type="SUPFAM" id="SSF47095">
    <property type="entry name" value="HMG-box"/>
    <property type="match status" value="1"/>
</dbReference>
<gene>
    <name evidence="4" type="ORF">BDV98DRAFT_500188</name>
</gene>
<dbReference type="Gene3D" id="1.10.30.10">
    <property type="entry name" value="High mobility group box domain"/>
    <property type="match status" value="1"/>
</dbReference>
<keyword evidence="2" id="KW-0539">Nucleus</keyword>
<evidence type="ECO:0000256" key="2">
    <source>
        <dbReference type="PROSITE-ProRule" id="PRU00267"/>
    </source>
</evidence>
<protein>
    <submittedName>
        <fullName evidence="4">High mobility group box domain-containing protein</fullName>
    </submittedName>
</protein>
<organism evidence="4 5">
    <name type="scientific">Pterulicium gracile</name>
    <dbReference type="NCBI Taxonomy" id="1884261"/>
    <lineage>
        <taxon>Eukaryota</taxon>
        <taxon>Fungi</taxon>
        <taxon>Dikarya</taxon>
        <taxon>Basidiomycota</taxon>
        <taxon>Agaricomycotina</taxon>
        <taxon>Agaricomycetes</taxon>
        <taxon>Agaricomycetidae</taxon>
        <taxon>Agaricales</taxon>
        <taxon>Pleurotineae</taxon>
        <taxon>Pterulaceae</taxon>
        <taxon>Pterulicium</taxon>
    </lineage>
</organism>
<dbReference type="AlphaFoldDB" id="A0A5C3QTW9"/>
<reference evidence="4 5" key="1">
    <citation type="journal article" date="2019" name="Nat. Ecol. Evol.">
        <title>Megaphylogeny resolves global patterns of mushroom evolution.</title>
        <authorList>
            <person name="Varga T."/>
            <person name="Krizsan K."/>
            <person name="Foldi C."/>
            <person name="Dima B."/>
            <person name="Sanchez-Garcia M."/>
            <person name="Sanchez-Ramirez S."/>
            <person name="Szollosi G.J."/>
            <person name="Szarkandi J.G."/>
            <person name="Papp V."/>
            <person name="Albert L."/>
            <person name="Andreopoulos W."/>
            <person name="Angelini C."/>
            <person name="Antonin V."/>
            <person name="Barry K.W."/>
            <person name="Bougher N.L."/>
            <person name="Buchanan P."/>
            <person name="Buyck B."/>
            <person name="Bense V."/>
            <person name="Catcheside P."/>
            <person name="Chovatia M."/>
            <person name="Cooper J."/>
            <person name="Damon W."/>
            <person name="Desjardin D."/>
            <person name="Finy P."/>
            <person name="Geml J."/>
            <person name="Haridas S."/>
            <person name="Hughes K."/>
            <person name="Justo A."/>
            <person name="Karasinski D."/>
            <person name="Kautmanova I."/>
            <person name="Kiss B."/>
            <person name="Kocsube S."/>
            <person name="Kotiranta H."/>
            <person name="LaButti K.M."/>
            <person name="Lechner B.E."/>
            <person name="Liimatainen K."/>
            <person name="Lipzen A."/>
            <person name="Lukacs Z."/>
            <person name="Mihaltcheva S."/>
            <person name="Morgado L.N."/>
            <person name="Niskanen T."/>
            <person name="Noordeloos M.E."/>
            <person name="Ohm R.A."/>
            <person name="Ortiz-Santana B."/>
            <person name="Ovrebo C."/>
            <person name="Racz N."/>
            <person name="Riley R."/>
            <person name="Savchenko A."/>
            <person name="Shiryaev A."/>
            <person name="Soop K."/>
            <person name="Spirin V."/>
            <person name="Szebenyi C."/>
            <person name="Tomsovsky M."/>
            <person name="Tulloss R.E."/>
            <person name="Uehling J."/>
            <person name="Grigoriev I.V."/>
            <person name="Vagvolgyi C."/>
            <person name="Papp T."/>
            <person name="Martin F.M."/>
            <person name="Miettinen O."/>
            <person name="Hibbett D.S."/>
            <person name="Nagy L.G."/>
        </authorList>
    </citation>
    <scope>NUCLEOTIDE SEQUENCE [LARGE SCALE GENOMIC DNA]</scope>
    <source>
        <strain evidence="4 5">CBS 309.79</strain>
    </source>
</reference>
<dbReference type="PANTHER" id="PTHR48112:SF22">
    <property type="entry name" value="MITOCHONDRIAL TRANSCRIPTION FACTOR A, ISOFORM B"/>
    <property type="match status" value="1"/>
</dbReference>
<evidence type="ECO:0000313" key="4">
    <source>
        <dbReference type="EMBL" id="TFL05463.1"/>
    </source>
</evidence>
<dbReference type="InterPro" id="IPR036910">
    <property type="entry name" value="HMG_box_dom_sf"/>
</dbReference>
<dbReference type="EMBL" id="ML178816">
    <property type="protein sequence ID" value="TFL05463.1"/>
    <property type="molecule type" value="Genomic_DNA"/>
</dbReference>
<keyword evidence="1 2" id="KW-0238">DNA-binding</keyword>
<dbReference type="InterPro" id="IPR050342">
    <property type="entry name" value="HMGB"/>
</dbReference>
<keyword evidence="5" id="KW-1185">Reference proteome</keyword>
<dbReference type="SMART" id="SM00398">
    <property type="entry name" value="HMG"/>
    <property type="match status" value="1"/>
</dbReference>
<accession>A0A5C3QTW9</accession>
<dbReference type="InterPro" id="IPR009071">
    <property type="entry name" value="HMG_box_dom"/>
</dbReference>
<dbReference type="PANTHER" id="PTHR48112">
    <property type="entry name" value="HIGH MOBILITY GROUP PROTEIN DSP1"/>
    <property type="match status" value="1"/>
</dbReference>
<evidence type="ECO:0000256" key="1">
    <source>
        <dbReference type="ARBA" id="ARBA00023125"/>
    </source>
</evidence>
<dbReference type="STRING" id="1884261.A0A5C3QTW9"/>
<feature type="DNA-binding region" description="HMG box" evidence="2">
    <location>
        <begin position="1"/>
        <end position="67"/>
    </location>
</feature>
<feature type="domain" description="HMG box" evidence="3">
    <location>
        <begin position="1"/>
        <end position="67"/>
    </location>
</feature>
<feature type="non-terminal residue" evidence="4">
    <location>
        <position position="1"/>
    </location>
</feature>
<proteinExistence type="predicted"/>
<sequence>RPPSSYILYQNEIRQQIKKEHPEMTNSELLAFISKQWAEMDESEKARYNNMCAAAKEAYTRDKAKWDALSPEQKLTSEAQVSRMSVVLEARLTLAPSAKGSNGTCGIH</sequence>
<dbReference type="PROSITE" id="PS50118">
    <property type="entry name" value="HMG_BOX_2"/>
    <property type="match status" value="1"/>
</dbReference>
<dbReference type="GO" id="GO:0005634">
    <property type="term" value="C:nucleus"/>
    <property type="evidence" value="ECO:0007669"/>
    <property type="project" value="UniProtKB-UniRule"/>
</dbReference>
<dbReference type="CDD" id="cd00084">
    <property type="entry name" value="HMG-box_SF"/>
    <property type="match status" value="1"/>
</dbReference>
<dbReference type="GO" id="GO:0003677">
    <property type="term" value="F:DNA binding"/>
    <property type="evidence" value="ECO:0007669"/>
    <property type="project" value="UniProtKB-UniRule"/>
</dbReference>
<evidence type="ECO:0000259" key="3">
    <source>
        <dbReference type="PROSITE" id="PS50118"/>
    </source>
</evidence>